<gene>
    <name evidence="2" type="ORF">TBC1_111639</name>
</gene>
<feature type="domain" description="Polymerase nucleotidyl transferase" evidence="1">
    <location>
        <begin position="179"/>
        <end position="215"/>
    </location>
</feature>
<dbReference type="Gene3D" id="3.30.460.10">
    <property type="entry name" value="Beta Polymerase, domain 2"/>
    <property type="match status" value="1"/>
</dbReference>
<dbReference type="RefSeq" id="WP_062040637.1">
    <property type="nucleotide sequence ID" value="NZ_DF968182.1"/>
</dbReference>
<keyword evidence="2" id="KW-0808">Transferase</keyword>
<proteinExistence type="predicted"/>
<dbReference type="AlphaFoldDB" id="A0A0S7C0B4"/>
<dbReference type="SUPFAM" id="SSF81301">
    <property type="entry name" value="Nucleotidyltransferase"/>
    <property type="match status" value="1"/>
</dbReference>
<dbReference type="Pfam" id="PF01909">
    <property type="entry name" value="NTP_transf_2"/>
    <property type="match status" value="1"/>
</dbReference>
<dbReference type="EMBL" id="DF968182">
    <property type="protein sequence ID" value="GAP43486.1"/>
    <property type="molecule type" value="Genomic_DNA"/>
</dbReference>
<evidence type="ECO:0000313" key="2">
    <source>
        <dbReference type="EMBL" id="GAP43486.1"/>
    </source>
</evidence>
<accession>A0A0S7C0B4</accession>
<evidence type="ECO:0000313" key="3">
    <source>
        <dbReference type="Proteomes" id="UP000053091"/>
    </source>
</evidence>
<protein>
    <submittedName>
        <fullName evidence="2">Protein containing nucleotidyltransferase domain</fullName>
    </submittedName>
</protein>
<dbReference type="InterPro" id="IPR002934">
    <property type="entry name" value="Polymerase_NTP_transf_dom"/>
</dbReference>
<keyword evidence="3" id="KW-1185">Reference proteome</keyword>
<evidence type="ECO:0000259" key="1">
    <source>
        <dbReference type="Pfam" id="PF01909"/>
    </source>
</evidence>
<name>A0A0S7C0B4_9BACT</name>
<sequence length="280" mass="32208">MINSIVLQRLKEREKELNTLYRLSSLLSDPDLNPKAIFGELIRFIPLGFQYTTICESRITFEGKTWESDDYRETPWLLVSDILVDNNTSGEIRVAYTQLIEMQHGSQFLPEEQKLLNTIAERIGDYFFQQRLKNSLKLLETGNENGNGNGKVLLKPDPDQHWKWRYRMAERISELMDMERFGVKAIYLIGSTKNATAGPASDLDLLVYHQSDEQQLNCLRSWFDGWSLCLSEENLQRTGYQTGGLIDLHLITDKDIHEGNSYAVMIGAVNDPARLLRKAD</sequence>
<dbReference type="InterPro" id="IPR043519">
    <property type="entry name" value="NT_sf"/>
</dbReference>
<reference evidence="2" key="1">
    <citation type="journal article" date="2015" name="Genome Announc.">
        <title>Draft Genome Sequence of Bacteroidales Strain TBC1, a Novel Isolate from a Methanogenic Wastewater Treatment System.</title>
        <authorList>
            <person name="Tourlousse D.M."/>
            <person name="Matsuura N."/>
            <person name="Sun L."/>
            <person name="Toyonaga M."/>
            <person name="Kuroda K."/>
            <person name="Ohashi A."/>
            <person name="Cruz R."/>
            <person name="Yamaguchi T."/>
            <person name="Sekiguchi Y."/>
        </authorList>
    </citation>
    <scope>NUCLEOTIDE SEQUENCE [LARGE SCALE GENOMIC DNA]</scope>
    <source>
        <strain evidence="2">TBC1</strain>
    </source>
</reference>
<dbReference type="STRING" id="1678841.TBC1_111639"/>
<organism evidence="2">
    <name type="scientific">Lentimicrobium saccharophilum</name>
    <dbReference type="NCBI Taxonomy" id="1678841"/>
    <lineage>
        <taxon>Bacteria</taxon>
        <taxon>Pseudomonadati</taxon>
        <taxon>Bacteroidota</taxon>
        <taxon>Bacteroidia</taxon>
        <taxon>Bacteroidales</taxon>
        <taxon>Lentimicrobiaceae</taxon>
        <taxon>Lentimicrobium</taxon>
    </lineage>
</organism>
<dbReference type="GO" id="GO:0016779">
    <property type="term" value="F:nucleotidyltransferase activity"/>
    <property type="evidence" value="ECO:0007669"/>
    <property type="project" value="InterPro"/>
</dbReference>
<dbReference type="Proteomes" id="UP000053091">
    <property type="component" value="Unassembled WGS sequence"/>
</dbReference>